<sequence length="404" mass="44726">MLELSDDPFTVRVLVVGPSGSGKTVYLSSLFKRLQVQSSAAIFLECPQAQRIELMEFYRQVRDREEWPASNRVHDGREYTFDCKTRRNATNHSVLRIKYLDYAGELLTEATHDDAASRAQEELTERLVTADTVLCLLDGQYVRELLAGTEDGINHFHHEMSLIFGLLQSAEKPVHFVVTKWDLLAGHAPTEGASLAAVRDALCGIEEFAHLVENVAMAGNEYEPAVRLLPVSAVGPDYATMEPDGRMRKHPGALPHPQYVEIPFLAILPDIFSSVLGRLDEATRRRLILEIQIGTALTATERIKWLSGTLSARLSKAISGVLGAVVGGKKLDKVSEAAVEMFASRLTEQGDRKMDLREQELGKVDRLTEEAASARRIAMDRMNAELASFVSKLPASVLRDGEVS</sequence>
<reference evidence="2 3" key="1">
    <citation type="journal article" date="2019" name="Int. J. Syst. Evol. Microbiol.">
        <title>The Global Catalogue of Microorganisms (GCM) 10K type strain sequencing project: providing services to taxonomists for standard genome sequencing and annotation.</title>
        <authorList>
            <consortium name="The Broad Institute Genomics Platform"/>
            <consortium name="The Broad Institute Genome Sequencing Center for Infectious Disease"/>
            <person name="Wu L."/>
            <person name="Ma J."/>
        </authorList>
    </citation>
    <scope>NUCLEOTIDE SEQUENCE [LARGE SCALE GENOMIC DNA]</scope>
    <source>
        <strain evidence="2 3">JCM 4805</strain>
    </source>
</reference>
<dbReference type="EMBL" id="BAAABY010000029">
    <property type="protein sequence ID" value="GAA0471420.1"/>
    <property type="molecule type" value="Genomic_DNA"/>
</dbReference>
<keyword evidence="3" id="KW-1185">Reference proteome</keyword>
<protein>
    <recommendedName>
        <fullName evidence="1">Double-GTPase 1 domain-containing protein</fullName>
    </recommendedName>
</protein>
<feature type="domain" description="Double-GTPase 1" evidence="1">
    <location>
        <begin position="14"/>
        <end position="145"/>
    </location>
</feature>
<evidence type="ECO:0000259" key="1">
    <source>
        <dbReference type="Pfam" id="PF19975"/>
    </source>
</evidence>
<name>A0ABN1AA74_9ACTN</name>
<dbReference type="SUPFAM" id="SSF52540">
    <property type="entry name" value="P-loop containing nucleoside triphosphate hydrolases"/>
    <property type="match status" value="1"/>
</dbReference>
<dbReference type="RefSeq" id="WP_346096318.1">
    <property type="nucleotide sequence ID" value="NZ_BAAABY010000029.1"/>
</dbReference>
<dbReference type="InterPro" id="IPR027417">
    <property type="entry name" value="P-loop_NTPase"/>
</dbReference>
<dbReference type="Proteomes" id="UP001500909">
    <property type="component" value="Unassembled WGS sequence"/>
</dbReference>
<accession>A0ABN1AA74</accession>
<dbReference type="Gene3D" id="3.40.50.300">
    <property type="entry name" value="P-loop containing nucleotide triphosphate hydrolases"/>
    <property type="match status" value="1"/>
</dbReference>
<dbReference type="Pfam" id="PF19975">
    <property type="entry name" value="DO-GTPase1"/>
    <property type="match status" value="1"/>
</dbReference>
<proteinExistence type="predicted"/>
<dbReference type="InterPro" id="IPR045530">
    <property type="entry name" value="DO-GTPase1"/>
</dbReference>
<comment type="caution">
    <text evidence="2">The sequence shown here is derived from an EMBL/GenBank/DDBJ whole genome shotgun (WGS) entry which is preliminary data.</text>
</comment>
<gene>
    <name evidence="2" type="ORF">GCM10010361_39420</name>
</gene>
<organism evidence="2 3">
    <name type="scientific">Streptomyces olivaceiscleroticus</name>
    <dbReference type="NCBI Taxonomy" id="68245"/>
    <lineage>
        <taxon>Bacteria</taxon>
        <taxon>Bacillati</taxon>
        <taxon>Actinomycetota</taxon>
        <taxon>Actinomycetes</taxon>
        <taxon>Kitasatosporales</taxon>
        <taxon>Streptomycetaceae</taxon>
        <taxon>Streptomyces</taxon>
    </lineage>
</organism>
<evidence type="ECO:0000313" key="2">
    <source>
        <dbReference type="EMBL" id="GAA0471420.1"/>
    </source>
</evidence>
<evidence type="ECO:0000313" key="3">
    <source>
        <dbReference type="Proteomes" id="UP001500909"/>
    </source>
</evidence>